<dbReference type="GO" id="GO:0006952">
    <property type="term" value="P:defense response"/>
    <property type="evidence" value="ECO:0007669"/>
    <property type="project" value="UniProtKB-KW"/>
</dbReference>
<dbReference type="EnsemblPlants" id="AET1Gv20621200.1">
    <property type="protein sequence ID" value="AET1Gv20621200.1"/>
    <property type="gene ID" value="AET1Gv20621200"/>
</dbReference>
<proteinExistence type="inferred from homology"/>
<dbReference type="GO" id="GO:0004869">
    <property type="term" value="F:cysteine-type endopeptidase inhibitor activity"/>
    <property type="evidence" value="ECO:0007669"/>
    <property type="project" value="UniProtKB-KW"/>
</dbReference>
<dbReference type="InterPro" id="IPR000010">
    <property type="entry name" value="Cystatin_dom"/>
</dbReference>
<accession>A0A452Z3J8</accession>
<reference evidence="9" key="2">
    <citation type="journal article" date="2017" name="Nat. Plants">
        <title>The Aegilops tauschii genome reveals multiple impacts of transposons.</title>
        <authorList>
            <person name="Zhao G."/>
            <person name="Zou C."/>
            <person name="Li K."/>
            <person name="Wang K."/>
            <person name="Li T."/>
            <person name="Gao L."/>
            <person name="Zhang X."/>
            <person name="Wang H."/>
            <person name="Yang Z."/>
            <person name="Liu X."/>
            <person name="Jiang W."/>
            <person name="Mao L."/>
            <person name="Kong X."/>
            <person name="Jiao Y."/>
            <person name="Jia J."/>
        </authorList>
    </citation>
    <scope>NUCLEOTIDE SEQUENCE [LARGE SCALE GENOMIC DNA]</scope>
    <source>
        <strain evidence="9">cv. AL8/78</strain>
    </source>
</reference>
<dbReference type="PANTHER" id="PTHR11413:SF124">
    <property type="entry name" value="CYSTEINE PROTEINASE INHIBITOR 3"/>
    <property type="match status" value="1"/>
</dbReference>
<evidence type="ECO:0000313" key="9">
    <source>
        <dbReference type="Proteomes" id="UP000015105"/>
    </source>
</evidence>
<reference evidence="8" key="5">
    <citation type="journal article" date="2021" name="G3 (Bethesda)">
        <title>Aegilops tauschii genome assembly Aet v5.0 features greater sequence contiguity and improved annotation.</title>
        <authorList>
            <person name="Wang L."/>
            <person name="Zhu T."/>
            <person name="Rodriguez J.C."/>
            <person name="Deal K.R."/>
            <person name="Dubcovsky J."/>
            <person name="McGuire P.E."/>
            <person name="Lux T."/>
            <person name="Spannagl M."/>
            <person name="Mayer K.F.X."/>
            <person name="Baldrich P."/>
            <person name="Meyers B.C."/>
            <person name="Huo N."/>
            <person name="Gu Y.Q."/>
            <person name="Zhou H."/>
            <person name="Devos K.M."/>
            <person name="Bennetzen J.L."/>
            <person name="Unver T."/>
            <person name="Budak H."/>
            <person name="Gulick P.J."/>
            <person name="Galiba G."/>
            <person name="Kalapos B."/>
            <person name="Nelson D.R."/>
            <person name="Li P."/>
            <person name="You F.M."/>
            <person name="Luo M.C."/>
            <person name="Dvorak J."/>
        </authorList>
    </citation>
    <scope>NUCLEOTIDE SEQUENCE [LARGE SCALE GENOMIC DNA]</scope>
    <source>
        <strain evidence="8">cv. AL8/78</strain>
    </source>
</reference>
<name>A0A452Z3J8_AEGTS</name>
<protein>
    <recommendedName>
        <fullName evidence="5">Cysteine proteinase inhibitor</fullName>
    </recommendedName>
</protein>
<dbReference type="PROSITE" id="PS00287">
    <property type="entry name" value="CYSTATIN"/>
    <property type="match status" value="1"/>
</dbReference>
<keyword evidence="9" id="KW-1185">Reference proteome</keyword>
<evidence type="ECO:0000256" key="5">
    <source>
        <dbReference type="RuleBase" id="RU362130"/>
    </source>
</evidence>
<evidence type="ECO:0000313" key="8">
    <source>
        <dbReference type="EnsemblPlants" id="AET1Gv20621200.1"/>
    </source>
</evidence>
<dbReference type="Pfam" id="PF16845">
    <property type="entry name" value="SQAPI"/>
    <property type="match status" value="1"/>
</dbReference>
<dbReference type="SUPFAM" id="SSF54403">
    <property type="entry name" value="Cystatin/monellin"/>
    <property type="match status" value="1"/>
</dbReference>
<dbReference type="Gramene" id="AET1Gv20621200.1">
    <property type="protein sequence ID" value="AET1Gv20621200.1"/>
    <property type="gene ID" value="AET1Gv20621200"/>
</dbReference>
<feature type="domain" description="Cystatin" evidence="7">
    <location>
        <begin position="112"/>
        <end position="200"/>
    </location>
</feature>
<dbReference type="InterPro" id="IPR027214">
    <property type="entry name" value="Cystatin"/>
</dbReference>
<dbReference type="InterPro" id="IPR018073">
    <property type="entry name" value="Prot_inh_cystat_CS"/>
</dbReference>
<reference evidence="8" key="3">
    <citation type="journal article" date="2017" name="Nature">
        <title>Genome sequence of the progenitor of the wheat D genome Aegilops tauschii.</title>
        <authorList>
            <person name="Luo M.C."/>
            <person name="Gu Y.Q."/>
            <person name="Puiu D."/>
            <person name="Wang H."/>
            <person name="Twardziok S.O."/>
            <person name="Deal K.R."/>
            <person name="Huo N."/>
            <person name="Zhu T."/>
            <person name="Wang L."/>
            <person name="Wang Y."/>
            <person name="McGuire P.E."/>
            <person name="Liu S."/>
            <person name="Long H."/>
            <person name="Ramasamy R.K."/>
            <person name="Rodriguez J.C."/>
            <person name="Van S.L."/>
            <person name="Yuan L."/>
            <person name="Wang Z."/>
            <person name="Xia Z."/>
            <person name="Xiao L."/>
            <person name="Anderson O.D."/>
            <person name="Ouyang S."/>
            <person name="Liang Y."/>
            <person name="Zimin A.V."/>
            <person name="Pertea G."/>
            <person name="Qi P."/>
            <person name="Bennetzen J.L."/>
            <person name="Dai X."/>
            <person name="Dawson M.W."/>
            <person name="Muller H.G."/>
            <person name="Kugler K."/>
            <person name="Rivarola-Duarte L."/>
            <person name="Spannagl M."/>
            <person name="Mayer K.F.X."/>
            <person name="Lu F.H."/>
            <person name="Bevan M.W."/>
            <person name="Leroy P."/>
            <person name="Li P."/>
            <person name="You F.M."/>
            <person name="Sun Q."/>
            <person name="Liu Z."/>
            <person name="Lyons E."/>
            <person name="Wicker T."/>
            <person name="Salzberg S.L."/>
            <person name="Devos K.M."/>
            <person name="Dvorak J."/>
        </authorList>
    </citation>
    <scope>NUCLEOTIDE SEQUENCE [LARGE SCALE GENOMIC DNA]</scope>
    <source>
        <strain evidence="8">cv. AL8/78</strain>
    </source>
</reference>
<evidence type="ECO:0000256" key="1">
    <source>
        <dbReference type="ARBA" id="ARBA00007233"/>
    </source>
</evidence>
<evidence type="ECO:0000259" key="7">
    <source>
        <dbReference type="SMART" id="SM00043"/>
    </source>
</evidence>
<dbReference type="FunFam" id="3.10.450.10:FF:000016">
    <property type="entry name" value="Cysteine proteinase inhibitor"/>
    <property type="match status" value="1"/>
</dbReference>
<evidence type="ECO:0000256" key="4">
    <source>
        <dbReference type="ARBA" id="ARBA00022821"/>
    </source>
</evidence>
<comment type="similarity">
    <text evidence="1 5">Belongs to the cystatin family. Phytocystatin subfamily.</text>
</comment>
<keyword evidence="2 5" id="KW-0646">Protease inhibitor</keyword>
<dbReference type="Gene3D" id="3.10.450.10">
    <property type="match status" value="1"/>
</dbReference>
<reference evidence="8" key="4">
    <citation type="submission" date="2019-03" db="UniProtKB">
        <authorList>
            <consortium name="EnsemblPlants"/>
        </authorList>
    </citation>
    <scope>IDENTIFICATION</scope>
</reference>
<feature type="region of interest" description="Disordered" evidence="6">
    <location>
        <begin position="231"/>
        <end position="252"/>
    </location>
</feature>
<reference evidence="9" key="1">
    <citation type="journal article" date="2014" name="Science">
        <title>Ancient hybridizations among the ancestral genomes of bread wheat.</title>
        <authorList>
            <consortium name="International Wheat Genome Sequencing Consortium,"/>
            <person name="Marcussen T."/>
            <person name="Sandve S.R."/>
            <person name="Heier L."/>
            <person name="Spannagl M."/>
            <person name="Pfeifer M."/>
            <person name="Jakobsen K.S."/>
            <person name="Wulff B.B."/>
            <person name="Steuernagel B."/>
            <person name="Mayer K.F."/>
            <person name="Olsen O.A."/>
        </authorList>
    </citation>
    <scope>NUCLEOTIDE SEQUENCE [LARGE SCALE GENOMIC DNA]</scope>
    <source>
        <strain evidence="9">cv. AL8/78</strain>
    </source>
</reference>
<sequence>YRSHPPPDPGRGRPGCLDPSLSPPRQPNLPHSRFPLPPTQEATRRKQTASQPATTRRRQTRGPIEGSGGATMARRCGCSVGATLLALSLAVLLAASAVPGAAGFHLGGDESGLVRGMLAAVRERAEAEDAARFAVAEHNRKQGSALEFTRVVNAKRQVVAGTLHDLMVEVVDSGKKSMYKAKVWVKPWQNFKAVVEFRHAGDFQYESSVASDVSTGQAILKLSLQTDMAPKMHSNENTGLSVDSSSSQAHTV</sequence>
<evidence type="ECO:0000256" key="2">
    <source>
        <dbReference type="ARBA" id="ARBA00022690"/>
    </source>
</evidence>
<feature type="compositionally biased region" description="Polar residues" evidence="6">
    <location>
        <begin position="235"/>
        <end position="252"/>
    </location>
</feature>
<dbReference type="Proteomes" id="UP000015105">
    <property type="component" value="Chromosome 1D"/>
</dbReference>
<evidence type="ECO:0000256" key="3">
    <source>
        <dbReference type="ARBA" id="ARBA00022704"/>
    </source>
</evidence>
<dbReference type="STRING" id="200361.A0A452Z3J8"/>
<feature type="region of interest" description="Disordered" evidence="6">
    <location>
        <begin position="1"/>
        <end position="72"/>
    </location>
</feature>
<keyword evidence="4" id="KW-0611">Plant defense</keyword>
<dbReference type="SMART" id="SM00043">
    <property type="entry name" value="CY"/>
    <property type="match status" value="1"/>
</dbReference>
<keyword evidence="3 5" id="KW-0789">Thiol protease inhibitor</keyword>
<dbReference type="PANTHER" id="PTHR11413">
    <property type="entry name" value="CYSTATIN FAMILY MEMBER"/>
    <property type="match status" value="1"/>
</dbReference>
<evidence type="ECO:0000256" key="6">
    <source>
        <dbReference type="SAM" id="MobiDB-lite"/>
    </source>
</evidence>
<dbReference type="CDD" id="cd00042">
    <property type="entry name" value="CY"/>
    <property type="match status" value="1"/>
</dbReference>
<organism evidence="8 9">
    <name type="scientific">Aegilops tauschii subsp. strangulata</name>
    <name type="common">Goatgrass</name>
    <dbReference type="NCBI Taxonomy" id="200361"/>
    <lineage>
        <taxon>Eukaryota</taxon>
        <taxon>Viridiplantae</taxon>
        <taxon>Streptophyta</taxon>
        <taxon>Embryophyta</taxon>
        <taxon>Tracheophyta</taxon>
        <taxon>Spermatophyta</taxon>
        <taxon>Magnoliopsida</taxon>
        <taxon>Liliopsida</taxon>
        <taxon>Poales</taxon>
        <taxon>Poaceae</taxon>
        <taxon>BOP clade</taxon>
        <taxon>Pooideae</taxon>
        <taxon>Triticodae</taxon>
        <taxon>Triticeae</taxon>
        <taxon>Triticinae</taxon>
        <taxon>Aegilops</taxon>
    </lineage>
</organism>
<dbReference type="InterPro" id="IPR046350">
    <property type="entry name" value="Cystatin_sf"/>
</dbReference>
<dbReference type="AlphaFoldDB" id="A0A452Z3J8"/>